<dbReference type="SUPFAM" id="SSF51445">
    <property type="entry name" value="(Trans)glycosidases"/>
    <property type="match status" value="1"/>
</dbReference>
<dbReference type="GO" id="GO:0047470">
    <property type="term" value="F:(1,4)-alpha-D-glucan 1-alpha-D-glucosylmutase activity"/>
    <property type="evidence" value="ECO:0007669"/>
    <property type="project" value="TreeGrafter"/>
</dbReference>
<dbReference type="KEGG" id="cmag:CBW24_01110"/>
<dbReference type="AlphaFoldDB" id="A0A291LVM0"/>
<dbReference type="GO" id="GO:0030980">
    <property type="term" value="P:alpha-glucan catabolic process"/>
    <property type="evidence" value="ECO:0007669"/>
    <property type="project" value="TreeGrafter"/>
</dbReference>
<dbReference type="Proteomes" id="UP000219050">
    <property type="component" value="Chromosome"/>
</dbReference>
<proteinExistence type="predicted"/>
<evidence type="ECO:0000259" key="1">
    <source>
        <dbReference type="SMART" id="SM00642"/>
    </source>
</evidence>
<dbReference type="Pfam" id="PF00128">
    <property type="entry name" value="Alpha-amylase"/>
    <property type="match status" value="1"/>
</dbReference>
<dbReference type="InterPro" id="IPR013797">
    <property type="entry name" value="Maltooligo_trehalose_synth_4"/>
</dbReference>
<reference evidence="2 3" key="1">
    <citation type="submission" date="2017-05" db="EMBL/GenBank/DDBJ databases">
        <title>Comparative genomic and metabolic analysis of manganese-oxidizing mechanisms in Celeribater manganoxidans DY25T: its adaption to the environment of polymetallic nodule.</title>
        <authorList>
            <person name="Wang X."/>
        </authorList>
    </citation>
    <scope>NUCLEOTIDE SEQUENCE [LARGE SCALE GENOMIC DNA]</scope>
    <source>
        <strain evidence="2 3">DY25</strain>
    </source>
</reference>
<dbReference type="InterPro" id="IPR012767">
    <property type="entry name" value="Trehalose_TreY"/>
</dbReference>
<dbReference type="PANTHER" id="PTHR10357">
    <property type="entry name" value="ALPHA-AMYLASE FAMILY MEMBER"/>
    <property type="match status" value="1"/>
</dbReference>
<dbReference type="InterPro" id="IPR006047">
    <property type="entry name" value="GH13_cat_dom"/>
</dbReference>
<protein>
    <submittedName>
        <fullName evidence="2">Malto-oligosyltrehalose synthase</fullName>
    </submittedName>
</protein>
<accession>A0A291LVM0</accession>
<dbReference type="NCBIfam" id="TIGR02401">
    <property type="entry name" value="trehalose_TreY"/>
    <property type="match status" value="1"/>
</dbReference>
<dbReference type="OrthoDB" id="9761577at2"/>
<dbReference type="Gene3D" id="1.10.150.200">
    <property type="entry name" value="Maltooligosyl trehalose synthase, domain 3"/>
    <property type="match status" value="1"/>
</dbReference>
<dbReference type="SMART" id="SM00642">
    <property type="entry name" value="Aamy"/>
    <property type="match status" value="1"/>
</dbReference>
<name>A0A291LVM0_9RHOB</name>
<evidence type="ECO:0000313" key="3">
    <source>
        <dbReference type="Proteomes" id="UP000219050"/>
    </source>
</evidence>
<keyword evidence="3" id="KW-1185">Reference proteome</keyword>
<feature type="domain" description="Glycosyl hydrolase family 13 catalytic" evidence="1">
    <location>
        <begin position="21"/>
        <end position="427"/>
    </location>
</feature>
<dbReference type="RefSeq" id="WP_097372395.1">
    <property type="nucleotide sequence ID" value="NZ_CP021404.1"/>
</dbReference>
<dbReference type="Gene3D" id="3.20.20.80">
    <property type="entry name" value="Glycosidases"/>
    <property type="match status" value="1"/>
</dbReference>
<dbReference type="Gene3D" id="3.30.1590.10">
    <property type="entry name" value="Maltooligosyl trehalose synthase, domain 2"/>
    <property type="match status" value="1"/>
</dbReference>
<dbReference type="Gene3D" id="1.10.10.470">
    <property type="entry name" value="Maltooligosyl trehalose synthase, domain 4"/>
    <property type="match status" value="1"/>
</dbReference>
<organism evidence="2 3">
    <name type="scientific">Pacificitalea manganoxidans</name>
    <dbReference type="NCBI Taxonomy" id="1411902"/>
    <lineage>
        <taxon>Bacteria</taxon>
        <taxon>Pseudomonadati</taxon>
        <taxon>Pseudomonadota</taxon>
        <taxon>Alphaproteobacteria</taxon>
        <taxon>Rhodobacterales</taxon>
        <taxon>Paracoccaceae</taxon>
        <taxon>Pacificitalea</taxon>
    </lineage>
</organism>
<dbReference type="PANTHER" id="PTHR10357:SF216">
    <property type="entry name" value="MALTOOLIGOSYL TREHALOSE SYNTHASE-RELATED"/>
    <property type="match status" value="1"/>
</dbReference>
<evidence type="ECO:0000313" key="2">
    <source>
        <dbReference type="EMBL" id="ATI40742.1"/>
    </source>
</evidence>
<gene>
    <name evidence="2" type="ORF">CBW24_01110</name>
</gene>
<sequence>MTPAHPAPTQDFPIASYRLQMRGDMDFAAVEALIPYLRELGISHLYLSPIFTAAPGSTHGYDITDPNQIEPALGGREGFSRLARAAQAAGLAIILDIVPNHLAFVLDNPWLRDVLRHGSDSPYARHFDIDWSGPLYLPMLDATFETKLDGGEVTIASAEDGPVLRVGPLDVPLRPDDTATGYDAATDFAALHDAQHWRLVPWETERDRLAHRRFFNVTSLIGMRVEDGAVFEDMHRLVFELCAAGEVQGLRVDHVDGLADPAAYLDQLAARVGPGIPIWVEKILSGDERIPESWPVAGTTGYEAGRAIARLLTDADGWDQIRADWQAETGEVAPGGDHAYARQMTELKPWILSQELAAELHQLISLAEAALRDVPSQDAGPEALREALEALLVEMPRYRTYFTAGDPRAEDVALWQAVTDRAADRLRTDGVLRWLAEHIATGDSNADHALRVRFQQVAGALIAKSHEDTAGFRHTAYLAANEVGAEPDEPVLDAAGFADHCAERLARQPWGLTLTSSHDTKRSEDARMRLVALSHLPDAFSALRADAAAALPTLPRGEVADQDDGAPLAPNRLWYLVQCAIALWQPDRENLPERLAEHMVKALREAKQITTWPYPDEDAEEPVLALARDLMLRWQTSPPEALTRIVARAESLSLCQLALKCLMPGVPDIYRGCEGTAFSLTDPDNRRPIDFAEMARLPQKTGLAGAKSRLLRELLAERRANPRLFETGRCEIRADSDGFTLIRRSESGSLRLTLYPTAPRDLAVVVETAPEHA</sequence>
<dbReference type="InterPro" id="IPR017853">
    <property type="entry name" value="GH"/>
</dbReference>
<dbReference type="EMBL" id="CP021404">
    <property type="protein sequence ID" value="ATI40742.1"/>
    <property type="molecule type" value="Genomic_DNA"/>
</dbReference>
<dbReference type="GO" id="GO:0005992">
    <property type="term" value="P:trehalose biosynthetic process"/>
    <property type="evidence" value="ECO:0007669"/>
    <property type="project" value="TreeGrafter"/>
</dbReference>